<dbReference type="InterPro" id="IPR029753">
    <property type="entry name" value="D-isomer_DH_CS"/>
</dbReference>
<dbReference type="PROSITE" id="PS00671">
    <property type="entry name" value="D_2_HYDROXYACID_DH_3"/>
    <property type="match status" value="1"/>
</dbReference>
<dbReference type="PANTHER" id="PTHR43026">
    <property type="entry name" value="2-HYDROXYACID DEHYDROGENASE HOMOLOG 1-RELATED"/>
    <property type="match status" value="1"/>
</dbReference>
<comment type="caution">
    <text evidence="5">The sequence shown here is derived from an EMBL/GenBank/DDBJ whole genome shotgun (WGS) entry which is preliminary data.</text>
</comment>
<dbReference type="KEGG" id="wso:WSWS_01061"/>
<evidence type="ECO:0000256" key="1">
    <source>
        <dbReference type="ARBA" id="ARBA00005854"/>
    </source>
</evidence>
<dbReference type="CDD" id="cd12186">
    <property type="entry name" value="LDH"/>
    <property type="match status" value="1"/>
</dbReference>
<keyword evidence="2 4" id="KW-0560">Oxidoreductase</keyword>
<protein>
    <submittedName>
        <fullName evidence="5">D-lactate dehydrogenase</fullName>
    </submittedName>
</protein>
<dbReference type="GeneID" id="94546251"/>
<dbReference type="InterPro" id="IPR006140">
    <property type="entry name" value="D-isomer_DH_NAD-bd"/>
</dbReference>
<accession>A0A288QBQ6</accession>
<dbReference type="RefSeq" id="WP_070230300.1">
    <property type="nucleotide sequence ID" value="NZ_BJYO01000002.1"/>
</dbReference>
<dbReference type="InterPro" id="IPR036291">
    <property type="entry name" value="NAD(P)-bd_dom_sf"/>
</dbReference>
<sequence>MKIIFYALVEEELPYIREWAAKTGNEVHPVTDFLNTSSAVLAEGFDAVVTQQTKVVTPDVYETLASYGIKQIAIRQVGYDVLDIDLARQHGIRLSNVPGYSPRAIAEFTLTQLFALLRRTKIVERAIQQGDWTWETVGQTREIHELTVAVIGVGRIGTAFAQMLHALGARVLAVDPVYHAQNEPFVDYVSLDEALPQADVVSFHTPLNESTHHLGDAAFFEKLKTGAFVLNMSRGGVLDIAVVEAALASGEIAGLAIDVTENETQFMEQKQAPSEVPAEIQRLIARGNVLMSPHIAFYTDLAIKNMVAISLTDAVTLANGGHTENEILR</sequence>
<dbReference type="PROSITE" id="PS00670">
    <property type="entry name" value="D_2_HYDROXYACID_DH_2"/>
    <property type="match status" value="1"/>
</dbReference>
<evidence type="ECO:0000313" key="6">
    <source>
        <dbReference type="Proteomes" id="UP000254912"/>
    </source>
</evidence>
<evidence type="ECO:0000256" key="2">
    <source>
        <dbReference type="ARBA" id="ARBA00023002"/>
    </source>
</evidence>
<organism evidence="5 6">
    <name type="scientific">Weissella soli</name>
    <dbReference type="NCBI Taxonomy" id="155866"/>
    <lineage>
        <taxon>Bacteria</taxon>
        <taxon>Bacillati</taxon>
        <taxon>Bacillota</taxon>
        <taxon>Bacilli</taxon>
        <taxon>Lactobacillales</taxon>
        <taxon>Lactobacillaceae</taxon>
        <taxon>Weissella</taxon>
    </lineage>
</organism>
<name>A0A288QBQ6_9LACO</name>
<dbReference type="PANTHER" id="PTHR43026:SF1">
    <property type="entry name" value="2-HYDROXYACID DEHYDROGENASE HOMOLOG 1-RELATED"/>
    <property type="match status" value="1"/>
</dbReference>
<gene>
    <name evidence="5" type="ORF">DFP99_0690</name>
</gene>
<evidence type="ECO:0000256" key="4">
    <source>
        <dbReference type="RuleBase" id="RU003719"/>
    </source>
</evidence>
<dbReference type="SUPFAM" id="SSF52283">
    <property type="entry name" value="Formate/glycerate dehydrogenase catalytic domain-like"/>
    <property type="match status" value="1"/>
</dbReference>
<dbReference type="GO" id="GO:0008720">
    <property type="term" value="F:D-lactate dehydrogenase (NAD+) activity"/>
    <property type="evidence" value="ECO:0007669"/>
    <property type="project" value="TreeGrafter"/>
</dbReference>
<dbReference type="GO" id="GO:0051287">
    <property type="term" value="F:NAD binding"/>
    <property type="evidence" value="ECO:0007669"/>
    <property type="project" value="InterPro"/>
</dbReference>
<keyword evidence="6" id="KW-1185">Reference proteome</keyword>
<reference evidence="5 6" key="1">
    <citation type="submission" date="2018-07" db="EMBL/GenBank/DDBJ databases">
        <title>Genomic Encyclopedia of Type Strains, Phase III (KMG-III): the genomes of soil and plant-associated and newly described type strains.</title>
        <authorList>
            <person name="Whitman W."/>
        </authorList>
    </citation>
    <scope>NUCLEOTIDE SEQUENCE [LARGE SCALE GENOMIC DNA]</scope>
    <source>
        <strain evidence="5 6">CECT 7031</strain>
    </source>
</reference>
<evidence type="ECO:0000256" key="3">
    <source>
        <dbReference type="ARBA" id="ARBA00023027"/>
    </source>
</evidence>
<dbReference type="EMBL" id="QRAS01000001">
    <property type="protein sequence ID" value="RDL12255.1"/>
    <property type="molecule type" value="Genomic_DNA"/>
</dbReference>
<dbReference type="AlphaFoldDB" id="A0A288QBQ6"/>
<evidence type="ECO:0000313" key="5">
    <source>
        <dbReference type="EMBL" id="RDL12255.1"/>
    </source>
</evidence>
<dbReference type="Proteomes" id="UP000254912">
    <property type="component" value="Unassembled WGS sequence"/>
</dbReference>
<dbReference type="SUPFAM" id="SSF51735">
    <property type="entry name" value="NAD(P)-binding Rossmann-fold domains"/>
    <property type="match status" value="1"/>
</dbReference>
<dbReference type="Gene3D" id="3.40.50.720">
    <property type="entry name" value="NAD(P)-binding Rossmann-like Domain"/>
    <property type="match status" value="2"/>
</dbReference>
<keyword evidence="3" id="KW-0520">NAD</keyword>
<comment type="similarity">
    <text evidence="1 4">Belongs to the D-isomer specific 2-hydroxyacid dehydrogenase family.</text>
</comment>
<dbReference type="InterPro" id="IPR006139">
    <property type="entry name" value="D-isomer_2_OHA_DH_cat_dom"/>
</dbReference>
<dbReference type="Pfam" id="PF00389">
    <property type="entry name" value="2-Hacid_dh"/>
    <property type="match status" value="1"/>
</dbReference>
<dbReference type="InterPro" id="IPR058205">
    <property type="entry name" value="D-LDH-like"/>
</dbReference>
<dbReference type="Pfam" id="PF02826">
    <property type="entry name" value="2-Hacid_dh_C"/>
    <property type="match status" value="1"/>
</dbReference>
<proteinExistence type="inferred from homology"/>